<evidence type="ECO:0000313" key="2">
    <source>
        <dbReference type="EMBL" id="MBW4547379.1"/>
    </source>
</evidence>
<proteinExistence type="predicted"/>
<sequence length="210" mass="24215">MQKQYCLYSKPFSFCQLDSYFRRAALSRLRQCCIFFSCLLLLVGCQSKPAKNGITVQVQRVVSGQTIEVLNTNQQPPGIERVRLIGIEAPDLKQQPWGLMAQNRLEKMISVATSQQLVLQPVFLEPDKQEKDSFGRWLAYVWYDGKLLNEQLVKDGYVLSAPRSPNDKYDERIARAQEYARIMGYGIWNPLKPMRLTPAEFRRLPLNPTP</sequence>
<dbReference type="PROSITE" id="PS50830">
    <property type="entry name" value="TNASE_3"/>
    <property type="match status" value="1"/>
</dbReference>
<reference evidence="2" key="1">
    <citation type="submission" date="2021-05" db="EMBL/GenBank/DDBJ databases">
        <authorList>
            <person name="Pietrasiak N."/>
            <person name="Ward R."/>
            <person name="Stajich J.E."/>
            <person name="Kurbessoian T."/>
        </authorList>
    </citation>
    <scope>NUCLEOTIDE SEQUENCE</scope>
    <source>
        <strain evidence="2">CPER-KK1</strain>
    </source>
</reference>
<comment type="caution">
    <text evidence="2">The sequence shown here is derived from an EMBL/GenBank/DDBJ whole genome shotgun (WGS) entry which is preliminary data.</text>
</comment>
<accession>A0A951UBY4</accession>
<organism evidence="2 3">
    <name type="scientific">Symplocastrum torsivum CPER-KK1</name>
    <dbReference type="NCBI Taxonomy" id="450513"/>
    <lineage>
        <taxon>Bacteria</taxon>
        <taxon>Bacillati</taxon>
        <taxon>Cyanobacteriota</taxon>
        <taxon>Cyanophyceae</taxon>
        <taxon>Oscillatoriophycideae</taxon>
        <taxon>Oscillatoriales</taxon>
        <taxon>Microcoleaceae</taxon>
        <taxon>Symplocastrum</taxon>
    </lineage>
</organism>
<dbReference type="InterPro" id="IPR016071">
    <property type="entry name" value="Staphylococal_nuclease_OB-fold"/>
</dbReference>
<dbReference type="InterPro" id="IPR035437">
    <property type="entry name" value="SNase_OB-fold_sf"/>
</dbReference>
<evidence type="ECO:0000313" key="3">
    <source>
        <dbReference type="Proteomes" id="UP000753908"/>
    </source>
</evidence>
<evidence type="ECO:0000259" key="1">
    <source>
        <dbReference type="PROSITE" id="PS50830"/>
    </source>
</evidence>
<dbReference type="SMART" id="SM00318">
    <property type="entry name" value="SNc"/>
    <property type="match status" value="1"/>
</dbReference>
<feature type="domain" description="TNase-like" evidence="1">
    <location>
        <begin position="52"/>
        <end position="190"/>
    </location>
</feature>
<dbReference type="SUPFAM" id="SSF50199">
    <property type="entry name" value="Staphylococcal nuclease"/>
    <property type="match status" value="1"/>
</dbReference>
<name>A0A951UBY4_9CYAN</name>
<protein>
    <submittedName>
        <fullName evidence="2">Thermonuclease family protein</fullName>
    </submittedName>
</protein>
<gene>
    <name evidence="2" type="ORF">KME25_23500</name>
</gene>
<reference evidence="2" key="2">
    <citation type="journal article" date="2022" name="Microbiol. Resour. Announc.">
        <title>Metagenome Sequencing to Explore Phylogenomics of Terrestrial Cyanobacteria.</title>
        <authorList>
            <person name="Ward R.D."/>
            <person name="Stajich J.E."/>
            <person name="Johansen J.R."/>
            <person name="Huntemann M."/>
            <person name="Clum A."/>
            <person name="Foster B."/>
            <person name="Foster B."/>
            <person name="Roux S."/>
            <person name="Palaniappan K."/>
            <person name="Varghese N."/>
            <person name="Mukherjee S."/>
            <person name="Reddy T.B.K."/>
            <person name="Daum C."/>
            <person name="Copeland A."/>
            <person name="Chen I.A."/>
            <person name="Ivanova N.N."/>
            <person name="Kyrpides N.C."/>
            <person name="Shapiro N."/>
            <person name="Eloe-Fadrosh E.A."/>
            <person name="Pietrasiak N."/>
        </authorList>
    </citation>
    <scope>NUCLEOTIDE SEQUENCE</scope>
    <source>
        <strain evidence="2">CPER-KK1</strain>
    </source>
</reference>
<dbReference type="Gene3D" id="2.40.50.90">
    <property type="match status" value="1"/>
</dbReference>
<dbReference type="Pfam" id="PF00565">
    <property type="entry name" value="SNase"/>
    <property type="match status" value="1"/>
</dbReference>
<dbReference type="Proteomes" id="UP000753908">
    <property type="component" value="Unassembled WGS sequence"/>
</dbReference>
<dbReference type="EMBL" id="JAHHIF010000040">
    <property type="protein sequence ID" value="MBW4547379.1"/>
    <property type="molecule type" value="Genomic_DNA"/>
</dbReference>
<dbReference type="AlphaFoldDB" id="A0A951UBY4"/>